<dbReference type="PANTHER" id="PTHR35024">
    <property type="entry name" value="HYPOTHETICAL CYTOSOLIC PROTEIN"/>
    <property type="match status" value="1"/>
</dbReference>
<dbReference type="Proteomes" id="UP000013378">
    <property type="component" value="Unassembled WGS sequence"/>
</dbReference>
<dbReference type="InterPro" id="IPR007607">
    <property type="entry name" value="BacA/B"/>
</dbReference>
<organism evidence="2 3">
    <name type="scientific">Caldisalinibacter kiritimatiensis</name>
    <dbReference type="NCBI Taxonomy" id="1304284"/>
    <lineage>
        <taxon>Bacteria</taxon>
        <taxon>Bacillati</taxon>
        <taxon>Bacillota</taxon>
        <taxon>Tissierellia</taxon>
        <taxon>Tissierellales</taxon>
        <taxon>Thermohalobacteraceae</taxon>
        <taxon>Caldisalinibacter</taxon>
    </lineage>
</organism>
<protein>
    <recommendedName>
        <fullName evidence="4">Integral membrane protein CcmA involved in cell shape determination</fullName>
    </recommendedName>
</protein>
<dbReference type="AlphaFoldDB" id="R1CD54"/>
<dbReference type="RefSeq" id="WP_006314149.1">
    <property type="nucleotide sequence ID" value="NZ_ARZA01000196.1"/>
</dbReference>
<dbReference type="STRING" id="1304284.L21TH_1704"/>
<dbReference type="EMBL" id="ARZA01000196">
    <property type="protein sequence ID" value="EOD00230.1"/>
    <property type="molecule type" value="Genomic_DNA"/>
</dbReference>
<dbReference type="PANTHER" id="PTHR35024:SF4">
    <property type="entry name" value="POLYMER-FORMING CYTOSKELETAL PROTEIN"/>
    <property type="match status" value="1"/>
</dbReference>
<evidence type="ECO:0000256" key="1">
    <source>
        <dbReference type="ARBA" id="ARBA00044755"/>
    </source>
</evidence>
<sequence>MTKKNINMMVKKNARLKGTINTSESIEIQGIFKGKIFSNKTVYIEPTAQIDGDIIAENVIIRGNVKGNVTAKAKIHLTSTSKLEGQIIAKRFIIDNGAYFLGQCKRIKPKLAS</sequence>
<proteinExistence type="inferred from homology"/>
<evidence type="ECO:0000313" key="3">
    <source>
        <dbReference type="Proteomes" id="UP000013378"/>
    </source>
</evidence>
<comment type="similarity">
    <text evidence="1">Belongs to the bactofilin family.</text>
</comment>
<evidence type="ECO:0000313" key="2">
    <source>
        <dbReference type="EMBL" id="EOD00230.1"/>
    </source>
</evidence>
<accession>R1CD54</accession>
<reference evidence="2 3" key="1">
    <citation type="journal article" date="2015" name="Geomicrobiol. J.">
        <title>Caldisalinibacter kiritimatiensis gen. nov., sp. nov., a moderately thermohalophilic thiosulfate-reducing bacterium from a hypersaline microbial mat.</title>
        <authorList>
            <person name="Ben Hania W."/>
            <person name="Joseph M."/>
            <person name="Fiebig A."/>
            <person name="Bunk B."/>
            <person name="Klenk H.-P."/>
            <person name="Fardeau M.-L."/>
            <person name="Spring S."/>
        </authorList>
    </citation>
    <scope>NUCLEOTIDE SEQUENCE [LARGE SCALE GENOMIC DNA]</scope>
    <source>
        <strain evidence="2 3">L21-TH-D2</strain>
    </source>
</reference>
<dbReference type="eggNOG" id="COG1664">
    <property type="taxonomic scope" value="Bacteria"/>
</dbReference>
<comment type="caution">
    <text evidence="2">The sequence shown here is derived from an EMBL/GenBank/DDBJ whole genome shotgun (WGS) entry which is preliminary data.</text>
</comment>
<keyword evidence="3" id="KW-1185">Reference proteome</keyword>
<name>R1CD54_9FIRM</name>
<dbReference type="OrthoDB" id="1956414at2"/>
<dbReference type="Pfam" id="PF04519">
    <property type="entry name" value="Bactofilin"/>
    <property type="match status" value="1"/>
</dbReference>
<evidence type="ECO:0008006" key="4">
    <source>
        <dbReference type="Google" id="ProtNLM"/>
    </source>
</evidence>
<gene>
    <name evidence="2" type="ORF">L21TH_1704</name>
</gene>